<dbReference type="Proteomes" id="UP000237865">
    <property type="component" value="Unassembled WGS sequence"/>
</dbReference>
<evidence type="ECO:0000313" key="2">
    <source>
        <dbReference type="Proteomes" id="UP000237865"/>
    </source>
</evidence>
<dbReference type="EMBL" id="PHNE01000001">
    <property type="protein sequence ID" value="PPE05939.1"/>
    <property type="molecule type" value="Genomic_DNA"/>
</dbReference>
<comment type="caution">
    <text evidence="1">The sequence shown here is derived from an EMBL/GenBank/DDBJ whole genome shotgun (WGS) entry which is preliminary data.</text>
</comment>
<gene>
    <name evidence="1" type="ORF">ELUCI_v1c02300</name>
</gene>
<keyword evidence="2" id="KW-1185">Reference proteome</keyword>
<proteinExistence type="predicted"/>
<accession>A0A2S5RF33</accession>
<dbReference type="AlphaFoldDB" id="A0A2S5RF33"/>
<reference evidence="1 2" key="1">
    <citation type="submission" date="2017-11" db="EMBL/GenBank/DDBJ databases">
        <title>Genome sequence of Entomoplasma lucivorax PIPN-2 (ATCC 49196).</title>
        <authorList>
            <person name="Lo W.-S."/>
            <person name="Gasparich G.E."/>
            <person name="Kuo C.-H."/>
        </authorList>
    </citation>
    <scope>NUCLEOTIDE SEQUENCE [LARGE SCALE GENOMIC DNA]</scope>
    <source>
        <strain evidence="1 2">PIPN-2</strain>
    </source>
</reference>
<sequence>MEKLTIWNGLGKIAKLHLAIQILFPIFLKTNHLFD</sequence>
<protein>
    <submittedName>
        <fullName evidence="1">Uncharacterized protein</fullName>
    </submittedName>
</protein>
<evidence type="ECO:0000313" key="1">
    <source>
        <dbReference type="EMBL" id="PPE05939.1"/>
    </source>
</evidence>
<name>A0A2S5RF33_9MOLU</name>
<organism evidence="1 2">
    <name type="scientific">Williamsoniiplasma lucivorax</name>
    <dbReference type="NCBI Taxonomy" id="209274"/>
    <lineage>
        <taxon>Bacteria</taxon>
        <taxon>Bacillati</taxon>
        <taxon>Mycoplasmatota</taxon>
        <taxon>Mollicutes</taxon>
        <taxon>Entomoplasmatales</taxon>
        <taxon>Williamsoniiplasma</taxon>
    </lineage>
</organism>